<evidence type="ECO:0000256" key="3">
    <source>
        <dbReference type="ARBA" id="ARBA00022679"/>
    </source>
</evidence>
<evidence type="ECO:0000256" key="6">
    <source>
        <dbReference type="ARBA" id="ARBA00022741"/>
    </source>
</evidence>
<dbReference type="STRING" id="1280514.AXFE_17630"/>
<keyword evidence="2" id="KW-1277">Toxin-antitoxin system</keyword>
<dbReference type="InterPro" id="IPR002934">
    <property type="entry name" value="Polymerase_NTP_transf_dom"/>
</dbReference>
<keyword evidence="6" id="KW-0547">Nucleotide-binding</keyword>
<comment type="similarity">
    <text evidence="9">Belongs to the MntA antitoxin family.</text>
</comment>
<evidence type="ECO:0000256" key="2">
    <source>
        <dbReference type="ARBA" id="ARBA00022649"/>
    </source>
</evidence>
<organism evidence="11 12">
    <name type="scientific">Acidithrix ferrooxidans</name>
    <dbReference type="NCBI Taxonomy" id="1280514"/>
    <lineage>
        <taxon>Bacteria</taxon>
        <taxon>Bacillati</taxon>
        <taxon>Actinomycetota</taxon>
        <taxon>Acidimicrobiia</taxon>
        <taxon>Acidimicrobiales</taxon>
        <taxon>Acidimicrobiaceae</taxon>
        <taxon>Acidithrix</taxon>
    </lineage>
</organism>
<evidence type="ECO:0000313" key="11">
    <source>
        <dbReference type="EMBL" id="KJF17369.1"/>
    </source>
</evidence>
<dbReference type="InterPro" id="IPR052038">
    <property type="entry name" value="Type-VII_TA_antitoxin"/>
</dbReference>
<evidence type="ECO:0000256" key="5">
    <source>
        <dbReference type="ARBA" id="ARBA00022723"/>
    </source>
</evidence>
<proteinExistence type="inferred from homology"/>
<dbReference type="PANTHER" id="PTHR33571:SF12">
    <property type="entry name" value="BSL3053 PROTEIN"/>
    <property type="match status" value="1"/>
</dbReference>
<keyword evidence="7" id="KW-0067">ATP-binding</keyword>
<evidence type="ECO:0000313" key="12">
    <source>
        <dbReference type="Proteomes" id="UP000032360"/>
    </source>
</evidence>
<dbReference type="PANTHER" id="PTHR33571">
    <property type="entry name" value="SSL8005 PROTEIN"/>
    <property type="match status" value="1"/>
</dbReference>
<dbReference type="SUPFAM" id="SSF81301">
    <property type="entry name" value="Nucleotidyltransferase"/>
    <property type="match status" value="1"/>
</dbReference>
<evidence type="ECO:0000256" key="7">
    <source>
        <dbReference type="ARBA" id="ARBA00022840"/>
    </source>
</evidence>
<evidence type="ECO:0000256" key="4">
    <source>
        <dbReference type="ARBA" id="ARBA00022695"/>
    </source>
</evidence>
<keyword evidence="4" id="KW-0548">Nucleotidyltransferase</keyword>
<evidence type="ECO:0000259" key="10">
    <source>
        <dbReference type="Pfam" id="PF01909"/>
    </source>
</evidence>
<gene>
    <name evidence="11" type="ORF">AXFE_17630</name>
</gene>
<dbReference type="PATRIC" id="fig|1280514.3.peg.2322"/>
<comment type="caution">
    <text evidence="11">The sequence shown here is derived from an EMBL/GenBank/DDBJ whole genome shotgun (WGS) entry which is preliminary data.</text>
</comment>
<dbReference type="Gene3D" id="3.30.460.10">
    <property type="entry name" value="Beta Polymerase, domain 2"/>
    <property type="match status" value="1"/>
</dbReference>
<keyword evidence="3 11" id="KW-0808">Transferase</keyword>
<protein>
    <submittedName>
        <fullName evidence="11">Nucleotidyltransferase domain protein</fullName>
    </submittedName>
</protein>
<dbReference type="Pfam" id="PF01909">
    <property type="entry name" value="NTP_transf_2"/>
    <property type="match status" value="1"/>
</dbReference>
<reference evidence="11 12" key="1">
    <citation type="submission" date="2015-01" db="EMBL/GenBank/DDBJ databases">
        <title>Draft genome of the acidophilic iron oxidizer Acidithrix ferrooxidans strain Py-F3.</title>
        <authorList>
            <person name="Poehlein A."/>
            <person name="Eisen S."/>
            <person name="Schloemann M."/>
            <person name="Johnson B.D."/>
            <person name="Daniel R."/>
            <person name="Muehling M."/>
        </authorList>
    </citation>
    <scope>NUCLEOTIDE SEQUENCE [LARGE SCALE GENOMIC DNA]</scope>
    <source>
        <strain evidence="11 12">Py-F3</strain>
    </source>
</reference>
<dbReference type="CDD" id="cd05403">
    <property type="entry name" value="NT_KNTase_like"/>
    <property type="match status" value="1"/>
</dbReference>
<accession>A0A0D8HHQ1</accession>
<sequence length="132" mass="14534">MAPHRAQSGRFNSKIVLEELNPAELLNRLLLLGGFLMRPSEVLEMNRRQVRDLVSSYRTSNPRVFGSVLHGTDKEGSDLDILVDVLPGATLLDLGGLLDDLESLLGIHVDLVTPRDLPSKIRAKVLEEAKAV</sequence>
<keyword evidence="12" id="KW-1185">Reference proteome</keyword>
<evidence type="ECO:0000256" key="8">
    <source>
        <dbReference type="ARBA" id="ARBA00022842"/>
    </source>
</evidence>
<comment type="cofactor">
    <cofactor evidence="1">
        <name>Mg(2+)</name>
        <dbReference type="ChEBI" id="CHEBI:18420"/>
    </cofactor>
</comment>
<name>A0A0D8HHQ1_9ACTN</name>
<evidence type="ECO:0000256" key="1">
    <source>
        <dbReference type="ARBA" id="ARBA00001946"/>
    </source>
</evidence>
<dbReference type="GO" id="GO:0016779">
    <property type="term" value="F:nucleotidyltransferase activity"/>
    <property type="evidence" value="ECO:0007669"/>
    <property type="project" value="UniProtKB-KW"/>
</dbReference>
<dbReference type="EMBL" id="JXYS01000046">
    <property type="protein sequence ID" value="KJF17369.1"/>
    <property type="molecule type" value="Genomic_DNA"/>
</dbReference>
<dbReference type="AlphaFoldDB" id="A0A0D8HHQ1"/>
<dbReference type="GO" id="GO:0046872">
    <property type="term" value="F:metal ion binding"/>
    <property type="evidence" value="ECO:0007669"/>
    <property type="project" value="UniProtKB-KW"/>
</dbReference>
<keyword evidence="5" id="KW-0479">Metal-binding</keyword>
<dbReference type="Proteomes" id="UP000032360">
    <property type="component" value="Unassembled WGS sequence"/>
</dbReference>
<keyword evidence="8" id="KW-0460">Magnesium</keyword>
<dbReference type="GO" id="GO:0005524">
    <property type="term" value="F:ATP binding"/>
    <property type="evidence" value="ECO:0007669"/>
    <property type="project" value="UniProtKB-KW"/>
</dbReference>
<feature type="domain" description="Polymerase nucleotidyl transferase" evidence="10">
    <location>
        <begin position="63"/>
        <end position="131"/>
    </location>
</feature>
<dbReference type="InterPro" id="IPR043519">
    <property type="entry name" value="NT_sf"/>
</dbReference>
<evidence type="ECO:0000256" key="9">
    <source>
        <dbReference type="ARBA" id="ARBA00038276"/>
    </source>
</evidence>